<keyword evidence="1" id="KW-0732">Signal</keyword>
<organism evidence="2 3">
    <name type="scientific">Teichococcus vastitatis</name>
    <dbReference type="NCBI Taxonomy" id="2307076"/>
    <lineage>
        <taxon>Bacteria</taxon>
        <taxon>Pseudomonadati</taxon>
        <taxon>Pseudomonadota</taxon>
        <taxon>Alphaproteobacteria</taxon>
        <taxon>Acetobacterales</taxon>
        <taxon>Roseomonadaceae</taxon>
        <taxon>Roseomonas</taxon>
    </lineage>
</organism>
<name>A0ABS9W3Y9_9PROT</name>
<keyword evidence="3" id="KW-1185">Reference proteome</keyword>
<dbReference type="PROSITE" id="PS51257">
    <property type="entry name" value="PROKAR_LIPOPROTEIN"/>
    <property type="match status" value="1"/>
</dbReference>
<dbReference type="RefSeq" id="WP_120007703.1">
    <property type="nucleotide sequence ID" value="NZ_JALBUU010000004.1"/>
</dbReference>
<proteinExistence type="predicted"/>
<gene>
    <name evidence="2" type="ORF">MON41_09535</name>
</gene>
<sequence length="194" mass="20369">MRLIAAALLLGLAACGTTEANLVYTPATAMTSPAQARPVVAVGTVVDRREDGREDPRWIGTIRGGYGNAMKRLDAPVPVTEVVRQAFTDALRARGLLATGAPRYTIGVEILQLNANQYVRREGNAEFRISLIPAAGGPPVLVDQGSASRVSGSMLSLAAGAFGSVEELRLVAQQAMSEAIDKLLDKPGFAAALR</sequence>
<feature type="signal peptide" evidence="1">
    <location>
        <begin position="1"/>
        <end position="20"/>
    </location>
</feature>
<dbReference type="Proteomes" id="UP001201985">
    <property type="component" value="Unassembled WGS sequence"/>
</dbReference>
<protein>
    <submittedName>
        <fullName evidence="2">YajG family lipoprotein</fullName>
    </submittedName>
</protein>
<comment type="caution">
    <text evidence="2">The sequence shown here is derived from an EMBL/GenBank/DDBJ whole genome shotgun (WGS) entry which is preliminary data.</text>
</comment>
<evidence type="ECO:0000313" key="3">
    <source>
        <dbReference type="Proteomes" id="UP001201985"/>
    </source>
</evidence>
<feature type="chain" id="PRO_5046112876" evidence="1">
    <location>
        <begin position="21"/>
        <end position="194"/>
    </location>
</feature>
<evidence type="ECO:0000256" key="1">
    <source>
        <dbReference type="SAM" id="SignalP"/>
    </source>
</evidence>
<dbReference type="EMBL" id="JALBUU010000004">
    <property type="protein sequence ID" value="MCI0753997.1"/>
    <property type="molecule type" value="Genomic_DNA"/>
</dbReference>
<evidence type="ECO:0000313" key="2">
    <source>
        <dbReference type="EMBL" id="MCI0753997.1"/>
    </source>
</evidence>
<reference evidence="2 3" key="1">
    <citation type="submission" date="2022-03" db="EMBL/GenBank/DDBJ databases">
        <title>Complete genome analysis of Roseomonas KG 17.1 : a prolific producer of plant growth promoters.</title>
        <authorList>
            <person name="Saadouli I."/>
            <person name="Najjari A."/>
            <person name="Mosbah A."/>
            <person name="Ouzari H.I."/>
        </authorList>
    </citation>
    <scope>NUCLEOTIDE SEQUENCE [LARGE SCALE GENOMIC DNA]</scope>
    <source>
        <strain evidence="2 3">KG17-1</strain>
    </source>
</reference>
<accession>A0ABS9W3Y9</accession>
<keyword evidence="2" id="KW-0449">Lipoprotein</keyword>